<organism evidence="1 2">
    <name type="scientific">Undibacterium baiyunense</name>
    <dbReference type="NCBI Taxonomy" id="2828731"/>
    <lineage>
        <taxon>Bacteria</taxon>
        <taxon>Pseudomonadati</taxon>
        <taxon>Pseudomonadota</taxon>
        <taxon>Betaproteobacteria</taxon>
        <taxon>Burkholderiales</taxon>
        <taxon>Oxalobacteraceae</taxon>
        <taxon>Undibacterium</taxon>
    </lineage>
</organism>
<comment type="caution">
    <text evidence="1">The sequence shown here is derived from an EMBL/GenBank/DDBJ whole genome shotgun (WGS) entry which is preliminary data.</text>
</comment>
<evidence type="ECO:0000313" key="2">
    <source>
        <dbReference type="Proteomes" id="UP000680158"/>
    </source>
</evidence>
<keyword evidence="2" id="KW-1185">Reference proteome</keyword>
<dbReference type="AlphaFoldDB" id="A0A941DJN3"/>
<gene>
    <name evidence="1" type="ORF">KDM92_12565</name>
</gene>
<evidence type="ECO:0000313" key="1">
    <source>
        <dbReference type="EMBL" id="MBR7747417.1"/>
    </source>
</evidence>
<protein>
    <submittedName>
        <fullName evidence="1">Uncharacterized protein</fullName>
    </submittedName>
</protein>
<dbReference type="EMBL" id="JAGSPM010000007">
    <property type="protein sequence ID" value="MBR7747417.1"/>
    <property type="molecule type" value="Genomic_DNA"/>
</dbReference>
<accession>A0A941DJN3</accession>
<proteinExistence type="predicted"/>
<reference evidence="1 2" key="1">
    <citation type="submission" date="2021-04" db="EMBL/GenBank/DDBJ databases">
        <title>novel species isolated from subtropical streams in China.</title>
        <authorList>
            <person name="Lu H."/>
        </authorList>
    </citation>
    <scope>NUCLEOTIDE SEQUENCE [LARGE SCALE GENOMIC DNA]</scope>
    <source>
        <strain evidence="1 2">BYS107W</strain>
    </source>
</reference>
<sequence length="312" mass="34974">MNNKEAIQKAFEAFMANDEKFPDGCNMTERVFNAGYQAALASQAQQPTAYRVIASANGEVVRDSLEFTRMSELDEKVVRKSCDLEIVPLYAAMQSQAQQPAFPPRDLTKPAEQQGMFSKFHVERVDGSSAKGGKHHGCRYWVLDLDHDKHAPAAMRGYAEDCKETHPILSAEIFAEFGMQSQAQQESKQGCKECDGQTYIHSPTGEYLGECQFCTKEEEPYAYDVPTKDGTELAYAIYFTKYNNPLPEGAIPLYASQQESQLPDISALKRIAKELKTYIPEADEYKGKFIHKVWAKEIESALPPAPEGDKDE</sequence>
<dbReference type="Proteomes" id="UP000680158">
    <property type="component" value="Unassembled WGS sequence"/>
</dbReference>
<dbReference type="RefSeq" id="WP_212684810.1">
    <property type="nucleotide sequence ID" value="NZ_JAGSPM010000007.1"/>
</dbReference>
<name>A0A941DJN3_9BURK</name>